<evidence type="ECO:0000256" key="5">
    <source>
        <dbReference type="ARBA" id="ARBA00022777"/>
    </source>
</evidence>
<dbReference type="InterPro" id="IPR011009">
    <property type="entry name" value="Kinase-like_dom_sf"/>
</dbReference>
<keyword evidence="6 7" id="KW-0067">ATP-binding</keyword>
<dbReference type="Pfam" id="PF00069">
    <property type="entry name" value="Pkinase"/>
    <property type="match status" value="1"/>
</dbReference>
<keyword evidence="4 7" id="KW-0547">Nucleotide-binding</keyword>
<dbReference type="GO" id="GO:0004674">
    <property type="term" value="F:protein serine/threonine kinase activity"/>
    <property type="evidence" value="ECO:0007669"/>
    <property type="project" value="UniProtKB-KW"/>
</dbReference>
<gene>
    <name evidence="9" type="ORF">KASA_0N02024G</name>
</gene>
<dbReference type="AlphaFoldDB" id="A0A1X7R3N5"/>
<evidence type="ECO:0000256" key="7">
    <source>
        <dbReference type="PROSITE-ProRule" id="PRU10141"/>
    </source>
</evidence>
<feature type="binding site" evidence="7">
    <location>
        <position position="220"/>
    </location>
    <ligand>
        <name>ATP</name>
        <dbReference type="ChEBI" id="CHEBI:30616"/>
    </ligand>
</feature>
<dbReference type="SMART" id="SM00220">
    <property type="entry name" value="S_TKc"/>
    <property type="match status" value="1"/>
</dbReference>
<evidence type="ECO:0000256" key="6">
    <source>
        <dbReference type="ARBA" id="ARBA00022840"/>
    </source>
</evidence>
<accession>A0A1X7R3N5</accession>
<proteinExistence type="inferred from homology"/>
<keyword evidence="3" id="KW-0808">Transferase</keyword>
<keyword evidence="2" id="KW-0723">Serine/threonine-protein kinase</keyword>
<dbReference type="PROSITE" id="PS00108">
    <property type="entry name" value="PROTEIN_KINASE_ST"/>
    <property type="match status" value="1"/>
</dbReference>
<dbReference type="OrthoDB" id="6513151at2759"/>
<dbReference type="PROSITE" id="PS50011">
    <property type="entry name" value="PROTEIN_KINASE_DOM"/>
    <property type="match status" value="1"/>
</dbReference>
<dbReference type="SUPFAM" id="SSF56112">
    <property type="entry name" value="Protein kinase-like (PK-like)"/>
    <property type="match status" value="1"/>
</dbReference>
<organism evidence="9 10">
    <name type="scientific">Maudiozyma saulgeensis</name>
    <dbReference type="NCBI Taxonomy" id="1789683"/>
    <lineage>
        <taxon>Eukaryota</taxon>
        <taxon>Fungi</taxon>
        <taxon>Dikarya</taxon>
        <taxon>Ascomycota</taxon>
        <taxon>Saccharomycotina</taxon>
        <taxon>Saccharomycetes</taxon>
        <taxon>Saccharomycetales</taxon>
        <taxon>Saccharomycetaceae</taxon>
        <taxon>Maudiozyma</taxon>
    </lineage>
</organism>
<comment type="similarity">
    <text evidence="1">Belongs to the protein kinase superfamily. CAMK Ser/Thr protein kinase family. NIM1 subfamily.</text>
</comment>
<feature type="domain" description="Protein kinase" evidence="8">
    <location>
        <begin position="192"/>
        <end position="476"/>
    </location>
</feature>
<dbReference type="PANTHER" id="PTHR24346">
    <property type="entry name" value="MAP/MICROTUBULE AFFINITY-REGULATING KINASE"/>
    <property type="match status" value="1"/>
</dbReference>
<evidence type="ECO:0000313" key="10">
    <source>
        <dbReference type="Proteomes" id="UP000196158"/>
    </source>
</evidence>
<protein>
    <recommendedName>
        <fullName evidence="8">Protein kinase domain-containing protein</fullName>
    </recommendedName>
</protein>
<dbReference type="Proteomes" id="UP000196158">
    <property type="component" value="Unassembled WGS sequence"/>
</dbReference>
<evidence type="ECO:0000313" key="9">
    <source>
        <dbReference type="EMBL" id="SMN20255.1"/>
    </source>
</evidence>
<evidence type="ECO:0000256" key="4">
    <source>
        <dbReference type="ARBA" id="ARBA00022741"/>
    </source>
</evidence>
<keyword evidence="10" id="KW-1185">Reference proteome</keyword>
<dbReference type="EMBL" id="FXLY01000005">
    <property type="protein sequence ID" value="SMN20255.1"/>
    <property type="molecule type" value="Genomic_DNA"/>
</dbReference>
<evidence type="ECO:0000259" key="8">
    <source>
        <dbReference type="PROSITE" id="PS50011"/>
    </source>
</evidence>
<reference evidence="9 10" key="1">
    <citation type="submission" date="2017-04" db="EMBL/GenBank/DDBJ databases">
        <authorList>
            <person name="Afonso C.L."/>
            <person name="Miller P.J."/>
            <person name="Scott M.A."/>
            <person name="Spackman E."/>
            <person name="Goraichik I."/>
            <person name="Dimitrov K.M."/>
            <person name="Suarez D.L."/>
            <person name="Swayne D.E."/>
        </authorList>
    </citation>
    <scope>NUCLEOTIDE SEQUENCE [LARGE SCALE GENOMIC DNA]</scope>
</reference>
<dbReference type="GO" id="GO:0035556">
    <property type="term" value="P:intracellular signal transduction"/>
    <property type="evidence" value="ECO:0007669"/>
    <property type="project" value="TreeGrafter"/>
</dbReference>
<dbReference type="InterPro" id="IPR008271">
    <property type="entry name" value="Ser/Thr_kinase_AS"/>
</dbReference>
<dbReference type="InterPro" id="IPR017441">
    <property type="entry name" value="Protein_kinase_ATP_BS"/>
</dbReference>
<dbReference type="PROSITE" id="PS00107">
    <property type="entry name" value="PROTEIN_KINASE_ATP"/>
    <property type="match status" value="1"/>
</dbReference>
<dbReference type="GO" id="GO:0005524">
    <property type="term" value="F:ATP binding"/>
    <property type="evidence" value="ECO:0007669"/>
    <property type="project" value="UniProtKB-UniRule"/>
</dbReference>
<keyword evidence="5" id="KW-0418">Kinase</keyword>
<name>A0A1X7R3N5_9SACH</name>
<dbReference type="InterPro" id="IPR000719">
    <property type="entry name" value="Prot_kinase_dom"/>
</dbReference>
<dbReference type="STRING" id="1789683.A0A1X7R3N5"/>
<sequence>MIANDDVQYEQKMNQLTNENNNSNNIINNNRNDASNLSLSSVFGKSKFKGISRLFIERANSNTNLSSNNSSSSSLNGILPFKSFNKIKTTSISVAETRSGSNNNNNNNTTGTPILQKNYDITADYMDSEISSISSMSSFEVDPELHPADVLQEYIQKEYLFRRNRKLKKINKLNNNTTTCISVKHKLLSDYGRPVRKIGEGASGTVTECNTKDGKVYAIKLYRTPMNNISSNSESDRKPVLTTFQKNIIREYCIGSIFDHQNIMKTIDLVFEIDDFTQDIVHMIQVMEYVPFDFFNVVMAGQITEQEAACYMKQLVNGMSYLHSKQIAHRDIKLDNCVMSKDGILKIIDFGSAVTIFDHENLIYASGIVGSDPYLAPELLSGHSKSYDPRPVDVWAVAIMYYCLIMGKFPWKAPRRSFNNFRLFSEDPDDEDDVSKGPLRILRLLPTYSRQLIGQMMELNPKIRIKAEDILHNSWIQSIHCCEVDRTGRLVHKGSDHIHHLPTQNDIDNKE</sequence>
<evidence type="ECO:0000256" key="1">
    <source>
        <dbReference type="ARBA" id="ARBA00010791"/>
    </source>
</evidence>
<dbReference type="Gene3D" id="1.10.510.10">
    <property type="entry name" value="Transferase(Phosphotransferase) domain 1"/>
    <property type="match status" value="1"/>
</dbReference>
<evidence type="ECO:0000256" key="2">
    <source>
        <dbReference type="ARBA" id="ARBA00022527"/>
    </source>
</evidence>
<dbReference type="GO" id="GO:0005737">
    <property type="term" value="C:cytoplasm"/>
    <property type="evidence" value="ECO:0007669"/>
    <property type="project" value="TreeGrafter"/>
</dbReference>
<evidence type="ECO:0000256" key="3">
    <source>
        <dbReference type="ARBA" id="ARBA00022679"/>
    </source>
</evidence>
<dbReference type="PANTHER" id="PTHR24346:SF82">
    <property type="entry name" value="KP78A-RELATED"/>
    <property type="match status" value="1"/>
</dbReference>